<reference evidence="2 3" key="1">
    <citation type="journal article" date="2013" name="Genome Announc.">
        <title>Draft Genome Sequence of a Hexachlorocyclohexane-Degrading Bacterium, Sphingobium baderi Strain LL03T.</title>
        <authorList>
            <person name="Kaur J."/>
            <person name="Verma H."/>
            <person name="Tripathi C."/>
            <person name="Khurana J.P."/>
            <person name="Lal R."/>
        </authorList>
    </citation>
    <scope>NUCLEOTIDE SEQUENCE [LARGE SCALE GENOMIC DNA]</scope>
    <source>
        <strain evidence="2 3">LL03</strain>
    </source>
</reference>
<dbReference type="InterPro" id="IPR015867">
    <property type="entry name" value="N-reg_PII/ATP_PRibTrfase_C"/>
</dbReference>
<accession>T0GHN6</accession>
<dbReference type="GO" id="GO:0005507">
    <property type="term" value="F:copper ion binding"/>
    <property type="evidence" value="ECO:0007669"/>
    <property type="project" value="TreeGrafter"/>
</dbReference>
<dbReference type="SUPFAM" id="SSF54913">
    <property type="entry name" value="GlnB-like"/>
    <property type="match status" value="1"/>
</dbReference>
<evidence type="ECO:0000313" key="3">
    <source>
        <dbReference type="Proteomes" id="UP000015524"/>
    </source>
</evidence>
<dbReference type="GO" id="GO:0010038">
    <property type="term" value="P:response to metal ion"/>
    <property type="evidence" value="ECO:0007669"/>
    <property type="project" value="InterPro"/>
</dbReference>
<evidence type="ECO:0008006" key="4">
    <source>
        <dbReference type="Google" id="ProtNLM"/>
    </source>
</evidence>
<protein>
    <recommendedName>
        <fullName evidence="4">Dihydroorotate dehydrogenase</fullName>
    </recommendedName>
</protein>
<comment type="similarity">
    <text evidence="1">Belongs to the CutA family.</text>
</comment>
<dbReference type="PANTHER" id="PTHR23419:SF8">
    <property type="entry name" value="FI09726P"/>
    <property type="match status" value="1"/>
</dbReference>
<comment type="caution">
    <text evidence="2">The sequence shown here is derived from an EMBL/GenBank/DDBJ whole genome shotgun (WGS) entry which is preliminary data.</text>
</comment>
<organism evidence="2 3">
    <name type="scientific">Sphingobium baderi LL03</name>
    <dbReference type="NCBI Taxonomy" id="1114964"/>
    <lineage>
        <taxon>Bacteria</taxon>
        <taxon>Pseudomonadati</taxon>
        <taxon>Pseudomonadota</taxon>
        <taxon>Alphaproteobacteria</taxon>
        <taxon>Sphingomonadales</taxon>
        <taxon>Sphingomonadaceae</taxon>
        <taxon>Sphingobium</taxon>
    </lineage>
</organism>
<dbReference type="InterPro" id="IPR011322">
    <property type="entry name" value="N-reg_PII-like_a/b"/>
</dbReference>
<dbReference type="Gene3D" id="3.30.70.120">
    <property type="match status" value="1"/>
</dbReference>
<dbReference type="PANTHER" id="PTHR23419">
    <property type="entry name" value="DIVALENT CATION TOLERANCE CUTA-RELATED"/>
    <property type="match status" value="1"/>
</dbReference>
<proteinExistence type="inferred from homology"/>
<dbReference type="eggNOG" id="COG1324">
    <property type="taxonomic scope" value="Bacteria"/>
</dbReference>
<gene>
    <name evidence="2" type="ORF">L485_15145</name>
</gene>
<name>T0GHN6_9SPHN</name>
<dbReference type="Proteomes" id="UP000015524">
    <property type="component" value="Unassembled WGS sequence"/>
</dbReference>
<evidence type="ECO:0000256" key="1">
    <source>
        <dbReference type="ARBA" id="ARBA00010169"/>
    </source>
</evidence>
<keyword evidence="3" id="KW-1185">Reference proteome</keyword>
<sequence>MGRARHRHAPGMSGGVAIVYTLFGSAESAERIARQLVAERLAACVNMLAPCTSIYAWEGALQREAEIPVLLKTAPEKRDALMARLAELHDYEVPAILALPVEAAHAPFARWIAGQTSSAEHCPSD</sequence>
<dbReference type="PATRIC" id="fig|1114964.3.peg.2959"/>
<evidence type="ECO:0000313" key="2">
    <source>
        <dbReference type="EMBL" id="EQA99547.1"/>
    </source>
</evidence>
<dbReference type="OrthoDB" id="37622at2"/>
<dbReference type="EMBL" id="ATIB01000076">
    <property type="protein sequence ID" value="EQA99547.1"/>
    <property type="molecule type" value="Genomic_DNA"/>
</dbReference>
<dbReference type="InterPro" id="IPR004323">
    <property type="entry name" value="Ion_tolerance_CutA"/>
</dbReference>
<dbReference type="AlphaFoldDB" id="T0GHN6"/>
<dbReference type="Pfam" id="PF03091">
    <property type="entry name" value="CutA1"/>
    <property type="match status" value="1"/>
</dbReference>